<gene>
    <name evidence="1" type="ORF">JJB07_18750</name>
</gene>
<reference evidence="1 2" key="1">
    <citation type="submission" date="2021-01" db="EMBL/GenBank/DDBJ databases">
        <title>Tumebacillus sp. strain ITR2 16S ribosomal RNA gene Genome sequencing and assembly.</title>
        <authorList>
            <person name="Kang M."/>
        </authorList>
    </citation>
    <scope>NUCLEOTIDE SEQUENCE [LARGE SCALE GENOMIC DNA]</scope>
    <source>
        <strain evidence="1 2">ITR2</strain>
    </source>
</reference>
<accession>A0ABS1JEG6</accession>
<evidence type="ECO:0000313" key="1">
    <source>
        <dbReference type="EMBL" id="MBL0388649.1"/>
    </source>
</evidence>
<sequence length="39" mass="4417">MEKLFDLDVQVMYCSDLEDTDSLNLVADTGSCFCTYMCP</sequence>
<organism evidence="1 2">
    <name type="scientific">Tumebacillus amylolyticus</name>
    <dbReference type="NCBI Taxonomy" id="2801339"/>
    <lineage>
        <taxon>Bacteria</taxon>
        <taxon>Bacillati</taxon>
        <taxon>Bacillota</taxon>
        <taxon>Bacilli</taxon>
        <taxon>Bacillales</taxon>
        <taxon>Alicyclobacillaceae</taxon>
        <taxon>Tumebacillus</taxon>
    </lineage>
</organism>
<name>A0ABS1JEG6_9BACL</name>
<dbReference type="EMBL" id="JAEQNB010000006">
    <property type="protein sequence ID" value="MBL0388649.1"/>
    <property type="molecule type" value="Genomic_DNA"/>
</dbReference>
<proteinExistence type="predicted"/>
<dbReference type="NCBIfam" id="NF038155">
    <property type="entry name" value="lanthi_I_FDLD"/>
    <property type="match status" value="1"/>
</dbReference>
<dbReference type="RefSeq" id="WP_201637604.1">
    <property type="nucleotide sequence ID" value="NZ_JAEQNB010000006.1"/>
</dbReference>
<evidence type="ECO:0000313" key="2">
    <source>
        <dbReference type="Proteomes" id="UP000602284"/>
    </source>
</evidence>
<comment type="caution">
    <text evidence="1">The sequence shown here is derived from an EMBL/GenBank/DDBJ whole genome shotgun (WGS) entry which is preliminary data.</text>
</comment>
<protein>
    <submittedName>
        <fullName evidence="1">FDLD family class I lanthipeptide</fullName>
    </submittedName>
</protein>
<keyword evidence="2" id="KW-1185">Reference proteome</keyword>
<dbReference type="Proteomes" id="UP000602284">
    <property type="component" value="Unassembled WGS sequence"/>
</dbReference>